<proteinExistence type="predicted"/>
<evidence type="ECO:0000313" key="2">
    <source>
        <dbReference type="Proteomes" id="UP000271896"/>
    </source>
</evidence>
<dbReference type="EMBL" id="MK085976">
    <property type="protein sequence ID" value="AZF88396.1"/>
    <property type="molecule type" value="Genomic_DNA"/>
</dbReference>
<sequence>MISQYLAKEVADLEKRVGDLYSVVLRQQESINNMSVAVNDLKHTTIRKNDKVKIVYPHLGIEAHYLVRKFDSGVMELVAEETLKKIQE</sequence>
<organism evidence="1 2">
    <name type="scientific">Bacillus phage AP631</name>
    <dbReference type="NCBI Taxonomy" id="2483609"/>
    <lineage>
        <taxon>Viruses</taxon>
        <taxon>Duplodnaviria</taxon>
        <taxon>Heunggongvirae</taxon>
        <taxon>Uroviricota</taxon>
        <taxon>Caudoviricetes</taxon>
        <taxon>Wbetavirus</taxon>
        <taxon>Wbetavirus AP631</taxon>
    </lineage>
</organism>
<evidence type="ECO:0000313" key="1">
    <source>
        <dbReference type="EMBL" id="AZF88396.1"/>
    </source>
</evidence>
<keyword evidence="2" id="KW-1185">Reference proteome</keyword>
<dbReference type="Proteomes" id="UP000271896">
    <property type="component" value="Segment"/>
</dbReference>
<gene>
    <name evidence="1" type="ORF">AP631_0051</name>
</gene>
<reference evidence="1 2" key="1">
    <citation type="submission" date="2018-10" db="EMBL/GenBank/DDBJ databases">
        <title>Sequencing Bacillus anthracis Typing Phage AP631.</title>
        <authorList>
            <person name="Liu X."/>
            <person name="Wang D."/>
            <person name="Pan C."/>
            <person name="Feng E."/>
            <person name="Fan H."/>
            <person name="Li M."/>
            <person name="Zhu L."/>
            <person name="Liang X."/>
            <person name="Tong Y."/>
            <person name="Wang H."/>
        </authorList>
    </citation>
    <scope>NUCLEOTIDE SEQUENCE [LARGE SCALE GENOMIC DNA]</scope>
</reference>
<name>A0A3G8F571_9CAUD</name>
<protein>
    <submittedName>
        <fullName evidence="1">Uncharacterized protein</fullName>
    </submittedName>
</protein>
<accession>A0A3G8F571</accession>